<name>A0A7W9STU0_ARMRO</name>
<dbReference type="EMBL" id="JACHGW010000003">
    <property type="protein sequence ID" value="MBB6051913.1"/>
    <property type="molecule type" value="Genomic_DNA"/>
</dbReference>
<reference evidence="1 2" key="1">
    <citation type="submission" date="2020-08" db="EMBL/GenBank/DDBJ databases">
        <title>Genomic Encyclopedia of Type Strains, Phase IV (KMG-IV): sequencing the most valuable type-strain genomes for metagenomic binning, comparative biology and taxonomic classification.</title>
        <authorList>
            <person name="Goeker M."/>
        </authorList>
    </citation>
    <scope>NUCLEOTIDE SEQUENCE [LARGE SCALE GENOMIC DNA]</scope>
    <source>
        <strain evidence="1 2">DSM 23562</strain>
    </source>
</reference>
<keyword evidence="2" id="KW-1185">Reference proteome</keyword>
<dbReference type="PANTHER" id="PTHR40616">
    <property type="entry name" value="LINALOOL DEHYDRATASE_ISOMERASE DOMAIN-CONTAINING PROTEIN"/>
    <property type="match status" value="1"/>
</dbReference>
<gene>
    <name evidence="1" type="ORF">HNQ39_003723</name>
</gene>
<dbReference type="PANTHER" id="PTHR40616:SF1">
    <property type="entry name" value="LINALOOL DEHYDRATASE_ISOMERASE DOMAIN-CONTAINING PROTEIN"/>
    <property type="match status" value="1"/>
</dbReference>
<sequence>MTPLEAELLDFLLPAPGAAWTPTQTQAFLDQKGTRSAVYLAVGLLIRNRQSDAARAAAVLEALVGLQKREPGEWLGVWPGSTSQKDRKLDHNWREFIGVGLIVARERYGKLLPPALIKKIDEALVIAADGAVHRNVGPEYTNIALMSAFLMEWVGAKLNWPDFAGLGREKAQKVTELFNRFQTFTEDNSPTYGGVDAMGLALWRELSPSKESRTAAIAMEAAFWRDTAQLYHAGLRNLCGPFTRAYGMDMVQYTAITGVAILLLTQDKKTAPAPADWRNRSFEWAYVPMFLALGLRCPPDALAHFKAFDKPRRLERKVPRAGKVFPVQCVLEKTWMMGATTGLTRAWEQHAPGTIHWRLPDGGTGWLLVHGTNGAEVKLVGEALQVSLPKRSSERLRLLLHAPGCALGGSTWNLSGLRVKLEAPLGEKKLAVITDSHFGEVLEVSWALPMNLPPVVLGLTIVK</sequence>
<dbReference type="RefSeq" id="WP_184199860.1">
    <property type="nucleotide sequence ID" value="NZ_JACHGW010000003.1"/>
</dbReference>
<proteinExistence type="predicted"/>
<evidence type="ECO:0000313" key="2">
    <source>
        <dbReference type="Proteomes" id="UP000520814"/>
    </source>
</evidence>
<organism evidence="1 2">
    <name type="scientific">Armatimonas rosea</name>
    <dbReference type="NCBI Taxonomy" id="685828"/>
    <lineage>
        <taxon>Bacteria</taxon>
        <taxon>Bacillati</taxon>
        <taxon>Armatimonadota</taxon>
        <taxon>Armatimonadia</taxon>
        <taxon>Armatimonadales</taxon>
        <taxon>Armatimonadaceae</taxon>
        <taxon>Armatimonas</taxon>
    </lineage>
</organism>
<protein>
    <recommendedName>
        <fullName evidence="3">Heparinase II/III-like protein</fullName>
    </recommendedName>
</protein>
<comment type="caution">
    <text evidence="1">The sequence shown here is derived from an EMBL/GenBank/DDBJ whole genome shotgun (WGS) entry which is preliminary data.</text>
</comment>
<evidence type="ECO:0008006" key="3">
    <source>
        <dbReference type="Google" id="ProtNLM"/>
    </source>
</evidence>
<dbReference type="Proteomes" id="UP000520814">
    <property type="component" value="Unassembled WGS sequence"/>
</dbReference>
<dbReference type="AlphaFoldDB" id="A0A7W9STU0"/>
<evidence type="ECO:0000313" key="1">
    <source>
        <dbReference type="EMBL" id="MBB6051913.1"/>
    </source>
</evidence>
<accession>A0A7W9STU0</accession>